<keyword evidence="2" id="KW-1185">Reference proteome</keyword>
<sequence length="216" mass="24732">MYGYRCDDFGITQLASAHYISSWWEHYETGLDIVRELAREQNAGANQEYLFDALLLDASPLTAGQLAALWRSACDSWHHPDVDGLDGRGWLRAIIDIMTPPVRAAGLEVTPPDEIDRRPKAAERVTRAVRRFSITANFHLDPADEEYLRRAMLDLVEYGLPELAFRFFLVCAVKHWTPVDLAFIDELHETAELFEYEPYVVYRLTHILPPGEQARA</sequence>
<name>A0A919V0H0_9ACTN</name>
<dbReference type="RefSeq" id="WP_203990359.1">
    <property type="nucleotide sequence ID" value="NZ_BOOU01000068.1"/>
</dbReference>
<accession>A0A919V0H0</accession>
<comment type="caution">
    <text evidence="1">The sequence shown here is derived from an EMBL/GenBank/DDBJ whole genome shotgun (WGS) entry which is preliminary data.</text>
</comment>
<evidence type="ECO:0000313" key="2">
    <source>
        <dbReference type="Proteomes" id="UP000655287"/>
    </source>
</evidence>
<dbReference type="AlphaFoldDB" id="A0A919V0H0"/>
<organism evidence="1 2">
    <name type="scientific">Sphaerisporangium rufum</name>
    <dbReference type="NCBI Taxonomy" id="1381558"/>
    <lineage>
        <taxon>Bacteria</taxon>
        <taxon>Bacillati</taxon>
        <taxon>Actinomycetota</taxon>
        <taxon>Actinomycetes</taxon>
        <taxon>Streptosporangiales</taxon>
        <taxon>Streptosporangiaceae</taxon>
        <taxon>Sphaerisporangium</taxon>
    </lineage>
</organism>
<protein>
    <submittedName>
        <fullName evidence="1">Uncharacterized protein</fullName>
    </submittedName>
</protein>
<gene>
    <name evidence="1" type="ORF">Sru01_50480</name>
</gene>
<dbReference type="Proteomes" id="UP000655287">
    <property type="component" value="Unassembled WGS sequence"/>
</dbReference>
<proteinExistence type="predicted"/>
<evidence type="ECO:0000313" key="1">
    <source>
        <dbReference type="EMBL" id="GII80066.1"/>
    </source>
</evidence>
<dbReference type="EMBL" id="BOOU01000068">
    <property type="protein sequence ID" value="GII80066.1"/>
    <property type="molecule type" value="Genomic_DNA"/>
</dbReference>
<reference evidence="1" key="1">
    <citation type="submission" date="2021-01" db="EMBL/GenBank/DDBJ databases">
        <title>Whole genome shotgun sequence of Sphaerisporangium rufum NBRC 109079.</title>
        <authorList>
            <person name="Komaki H."/>
            <person name="Tamura T."/>
        </authorList>
    </citation>
    <scope>NUCLEOTIDE SEQUENCE</scope>
    <source>
        <strain evidence="1">NBRC 109079</strain>
    </source>
</reference>